<dbReference type="SUPFAM" id="SSF53474">
    <property type="entry name" value="alpha/beta-Hydrolases"/>
    <property type="match status" value="1"/>
</dbReference>
<dbReference type="InterPro" id="IPR029058">
    <property type="entry name" value="AB_hydrolase_fold"/>
</dbReference>
<dbReference type="PANTHER" id="PTHR43194">
    <property type="entry name" value="HYDROLASE ALPHA/BETA FOLD FAMILY"/>
    <property type="match status" value="1"/>
</dbReference>
<accession>A0A7Z0A9M9</accession>
<feature type="domain" description="AB hydrolase-1" evidence="1">
    <location>
        <begin position="5"/>
        <end position="232"/>
    </location>
</feature>
<dbReference type="AlphaFoldDB" id="A0A7Z0A9M9"/>
<dbReference type="GO" id="GO:0003824">
    <property type="term" value="F:catalytic activity"/>
    <property type="evidence" value="ECO:0007669"/>
    <property type="project" value="UniProtKB-ARBA"/>
</dbReference>
<dbReference type="Gene3D" id="3.40.50.1820">
    <property type="entry name" value="alpha/beta hydrolase"/>
    <property type="match status" value="1"/>
</dbReference>
<protein>
    <submittedName>
        <fullName evidence="2">Pimeloyl-ACP methyl ester carboxylesterase</fullName>
    </submittedName>
</protein>
<dbReference type="PANTHER" id="PTHR43194:SF5">
    <property type="entry name" value="PIMELOYL-[ACYL-CARRIER PROTEIN] METHYL ESTER ESTERASE"/>
    <property type="match status" value="1"/>
</dbReference>
<dbReference type="Proteomes" id="UP000539111">
    <property type="component" value="Unassembled WGS sequence"/>
</dbReference>
<sequence>MTLPIVLLHGVGLDSGMWSEFAGSMRRRGVGNVLSLDILGHGTNKAITRDVAVADFAADVRGRLPERCHVIGFSLGALVAQQLALETPDRLASMVCVSSVYNRSPDQQQAVAGRLAAARENFEASADASIARWFPADTAVSAARIDDIRRMLKANDVDSYLYAYKVFATADSELSAALDGLDIPVLAVTGEDDPGSTPAMTRELAAAIPRGRAVVVPGARHMLPCEKPDELAGIIAEFIHDLEDEL</sequence>
<keyword evidence="3" id="KW-1185">Reference proteome</keyword>
<organism evidence="2 3">
    <name type="scientific">Spelaeicoccus albus</name>
    <dbReference type="NCBI Taxonomy" id="1280376"/>
    <lineage>
        <taxon>Bacteria</taxon>
        <taxon>Bacillati</taxon>
        <taxon>Actinomycetota</taxon>
        <taxon>Actinomycetes</taxon>
        <taxon>Micrococcales</taxon>
        <taxon>Brevibacteriaceae</taxon>
        <taxon>Spelaeicoccus</taxon>
    </lineage>
</organism>
<dbReference type="InterPro" id="IPR050228">
    <property type="entry name" value="Carboxylesterase_BioH"/>
</dbReference>
<name>A0A7Z0A9M9_9MICO</name>
<evidence type="ECO:0000259" key="1">
    <source>
        <dbReference type="Pfam" id="PF12697"/>
    </source>
</evidence>
<dbReference type="EMBL" id="JACBZP010000001">
    <property type="protein sequence ID" value="NYI66959.1"/>
    <property type="molecule type" value="Genomic_DNA"/>
</dbReference>
<dbReference type="RefSeq" id="WP_237248929.1">
    <property type="nucleotide sequence ID" value="NZ_JACBZP010000001.1"/>
</dbReference>
<gene>
    <name evidence="2" type="ORF">BJY26_001265</name>
</gene>
<comment type="caution">
    <text evidence="2">The sequence shown here is derived from an EMBL/GenBank/DDBJ whole genome shotgun (WGS) entry which is preliminary data.</text>
</comment>
<dbReference type="Pfam" id="PF12697">
    <property type="entry name" value="Abhydrolase_6"/>
    <property type="match status" value="1"/>
</dbReference>
<evidence type="ECO:0000313" key="2">
    <source>
        <dbReference type="EMBL" id="NYI66959.1"/>
    </source>
</evidence>
<evidence type="ECO:0000313" key="3">
    <source>
        <dbReference type="Proteomes" id="UP000539111"/>
    </source>
</evidence>
<dbReference type="InterPro" id="IPR000073">
    <property type="entry name" value="AB_hydrolase_1"/>
</dbReference>
<reference evidence="2 3" key="1">
    <citation type="submission" date="2020-07" db="EMBL/GenBank/DDBJ databases">
        <title>Sequencing the genomes of 1000 actinobacteria strains.</title>
        <authorList>
            <person name="Klenk H.-P."/>
        </authorList>
    </citation>
    <scope>NUCLEOTIDE SEQUENCE [LARGE SCALE GENOMIC DNA]</scope>
    <source>
        <strain evidence="2 3">DSM 26341</strain>
    </source>
</reference>
<proteinExistence type="predicted"/>